<gene>
    <name evidence="1" type="ORF">JCM19301_3952</name>
    <name evidence="2" type="ORF">JCM19538_1948</name>
</gene>
<dbReference type="OrthoDB" id="9932132at2"/>
<reference evidence="4" key="1">
    <citation type="journal article" date="2014" name="Genome Announc.">
        <title>Draft Genome Sequence of Marine Flavobacterium Jejuia pallidilutea Strain 11shimoA1 and Pigmentation Mutants.</title>
        <authorList>
            <person name="Takatani N."/>
            <person name="Nakanishi M."/>
            <person name="Meirelles P."/>
            <person name="Mino S."/>
            <person name="Suda W."/>
            <person name="Oshima K."/>
            <person name="Hattori M."/>
            <person name="Ohkuma M."/>
            <person name="Hosokawa M."/>
            <person name="Miyashita K."/>
            <person name="Thompson F.L."/>
            <person name="Niwa A."/>
            <person name="Sawabe T."/>
            <person name="Sawabe T."/>
        </authorList>
    </citation>
    <scope>NUCLEOTIDE SEQUENCE [LARGE SCALE GENOMIC DNA]</scope>
    <source>
        <strain evidence="4">JCM 19538</strain>
    </source>
</reference>
<sequence>MKNLIIVSIIVCSSFSVFCQDNKIKKWNSQVFLDLNASNKTTYAYTDAENIGRELRLNGKGSIEIEYNLDYRLLKKLALTGNIGLTNYNSFFGSLKTGAGLKLLYIEDSYHYLTLQYGFHIPLNTDDFREGHQIKIGQVFDVANIFNKRLLLGVYYISDFFYTNDSKPLIDNAVKSSSLKASAYGISLGIKF</sequence>
<dbReference type="Proteomes" id="UP000029641">
    <property type="component" value="Unassembled WGS sequence"/>
</dbReference>
<evidence type="ECO:0000313" key="4">
    <source>
        <dbReference type="Proteomes" id="UP000030184"/>
    </source>
</evidence>
<name>A0A090WDA8_9FLAO</name>
<organism evidence="1 3">
    <name type="scientific">Jejuia pallidilutea</name>
    <dbReference type="NCBI Taxonomy" id="504487"/>
    <lineage>
        <taxon>Bacteria</taxon>
        <taxon>Pseudomonadati</taxon>
        <taxon>Bacteroidota</taxon>
        <taxon>Flavobacteriia</taxon>
        <taxon>Flavobacteriales</taxon>
        <taxon>Flavobacteriaceae</taxon>
        <taxon>Jejuia</taxon>
    </lineage>
</organism>
<dbReference type="AlphaFoldDB" id="A0A090WDA8"/>
<dbReference type="EMBL" id="BBNY01000005">
    <property type="protein sequence ID" value="GAL88959.1"/>
    <property type="molecule type" value="Genomic_DNA"/>
</dbReference>
<evidence type="ECO:0000313" key="2">
    <source>
        <dbReference type="EMBL" id="GAL88959.1"/>
    </source>
</evidence>
<proteinExistence type="predicted"/>
<protein>
    <recommendedName>
        <fullName evidence="5">Outer membrane protein with beta-barrel domain</fullName>
    </recommendedName>
</protein>
<evidence type="ECO:0000313" key="1">
    <source>
        <dbReference type="EMBL" id="GAL65492.1"/>
    </source>
</evidence>
<dbReference type="EMBL" id="BBNR01000001">
    <property type="protein sequence ID" value="GAL65492.1"/>
    <property type="molecule type" value="Genomic_DNA"/>
</dbReference>
<dbReference type="Proteomes" id="UP000030184">
    <property type="component" value="Unassembled WGS sequence"/>
</dbReference>
<keyword evidence="4" id="KW-1185">Reference proteome</keyword>
<evidence type="ECO:0000313" key="3">
    <source>
        <dbReference type="Proteomes" id="UP000029641"/>
    </source>
</evidence>
<accession>A0A090WDA8</accession>
<comment type="caution">
    <text evidence="1">The sequence shown here is derived from an EMBL/GenBank/DDBJ whole genome shotgun (WGS) entry which is preliminary data.</text>
</comment>
<dbReference type="RefSeq" id="WP_152572112.1">
    <property type="nucleotide sequence ID" value="NZ_BBNR01000001.1"/>
</dbReference>
<evidence type="ECO:0008006" key="5">
    <source>
        <dbReference type="Google" id="ProtNLM"/>
    </source>
</evidence>